<evidence type="ECO:0000313" key="2">
    <source>
        <dbReference type="Proteomes" id="UP000037178"/>
    </source>
</evidence>
<protein>
    <submittedName>
        <fullName evidence="1">Phage major tail tube protein</fullName>
    </submittedName>
</protein>
<dbReference type="NCBIfam" id="TIGR01611">
    <property type="entry name" value="tail_tube"/>
    <property type="match status" value="1"/>
</dbReference>
<accession>A0A0J9EDK5</accession>
<keyword evidence="2" id="KW-1185">Reference proteome</keyword>
<reference evidence="1 2" key="1">
    <citation type="submission" date="2015-06" db="EMBL/GenBank/DDBJ databases">
        <title>Draft genome sequence of an Alphaproteobacteria species associated to the Mediterranean sponge Oscarella lobularis.</title>
        <authorList>
            <person name="Jourda C."/>
            <person name="Santini S."/>
            <person name="Claverie J.-M."/>
        </authorList>
    </citation>
    <scope>NUCLEOTIDE SEQUENCE [LARGE SCALE GENOMIC DNA]</scope>
    <source>
        <strain evidence="1">IGS</strain>
    </source>
</reference>
<dbReference type="EMBL" id="LFTY01000001">
    <property type="protein sequence ID" value="KMW60795.1"/>
    <property type="molecule type" value="Genomic_DNA"/>
</dbReference>
<name>A0A0J9EDK5_9RHOB</name>
<sequence length="168" mass="18757">MRDLLKFMNCFVDGYGFAGVASAVEVPKIEVATRDFSAAGMAGPIEVRMARLANALMCKMTFEGFDPHLYEALDITEGSTIPFTVKGSTEDGDGVTHAHSIKMRGFIKVLDEGEWKDGENVPLKLDMSLRYYKRERDGVELFEIDQENMIFARNGTDLLAEHRANIGR</sequence>
<dbReference type="InterPro" id="IPR006498">
    <property type="entry name" value="Tail_tube"/>
</dbReference>
<dbReference type="OrthoDB" id="3078668at2"/>
<dbReference type="PATRIC" id="fig|1675527.3.peg.1021"/>
<comment type="caution">
    <text evidence="1">The sequence shown here is derived from an EMBL/GenBank/DDBJ whole genome shotgun (WGS) entry which is preliminary data.</text>
</comment>
<gene>
    <name evidence="1" type="ORF">AIOL_000960</name>
</gene>
<dbReference type="Pfam" id="PF04985">
    <property type="entry name" value="Phage_tube"/>
    <property type="match status" value="1"/>
</dbReference>
<dbReference type="STRING" id="1675527.AIOL_000960"/>
<dbReference type="AlphaFoldDB" id="A0A0J9EDK5"/>
<dbReference type="Proteomes" id="UP000037178">
    <property type="component" value="Unassembled WGS sequence"/>
</dbReference>
<evidence type="ECO:0000313" key="1">
    <source>
        <dbReference type="EMBL" id="KMW60795.1"/>
    </source>
</evidence>
<dbReference type="RefSeq" id="WP_049641832.1">
    <property type="nucleotide sequence ID" value="NZ_LFTY01000001.1"/>
</dbReference>
<proteinExistence type="predicted"/>
<organism evidence="1 2">
    <name type="scientific">Candidatus Rhodobacter oscarellae</name>
    <dbReference type="NCBI Taxonomy" id="1675527"/>
    <lineage>
        <taxon>Bacteria</taxon>
        <taxon>Pseudomonadati</taxon>
        <taxon>Pseudomonadota</taxon>
        <taxon>Alphaproteobacteria</taxon>
        <taxon>Rhodobacterales</taxon>
        <taxon>Rhodobacter group</taxon>
        <taxon>Rhodobacter</taxon>
    </lineage>
</organism>